<comment type="subcellular location">
    <subcellularLocation>
        <location evidence="1 7">Cell membrane</location>
        <topology evidence="1 7">Multi-pass membrane protein</topology>
    </subcellularLocation>
</comment>
<evidence type="ECO:0000256" key="2">
    <source>
        <dbReference type="ARBA" id="ARBA00010792"/>
    </source>
</evidence>
<keyword evidence="10" id="KW-1185">Reference proteome</keyword>
<protein>
    <submittedName>
        <fullName evidence="9">DedA family protein</fullName>
    </submittedName>
</protein>
<evidence type="ECO:0000256" key="1">
    <source>
        <dbReference type="ARBA" id="ARBA00004651"/>
    </source>
</evidence>
<keyword evidence="6 7" id="KW-0472">Membrane</keyword>
<proteinExistence type="inferred from homology"/>
<dbReference type="EMBL" id="JBHSIU010000013">
    <property type="protein sequence ID" value="MFC4998653.1"/>
    <property type="molecule type" value="Genomic_DNA"/>
</dbReference>
<feature type="transmembrane region" description="Helical" evidence="7">
    <location>
        <begin position="77"/>
        <end position="96"/>
    </location>
</feature>
<keyword evidence="3 7" id="KW-1003">Cell membrane</keyword>
<name>A0ABV9VTN7_9ACTN</name>
<evidence type="ECO:0000256" key="7">
    <source>
        <dbReference type="RuleBase" id="RU367016"/>
    </source>
</evidence>
<evidence type="ECO:0000313" key="10">
    <source>
        <dbReference type="Proteomes" id="UP001595912"/>
    </source>
</evidence>
<accession>A0ABV9VTN7</accession>
<dbReference type="Proteomes" id="UP001595912">
    <property type="component" value="Unassembled WGS sequence"/>
</dbReference>
<evidence type="ECO:0000256" key="6">
    <source>
        <dbReference type="ARBA" id="ARBA00023136"/>
    </source>
</evidence>
<evidence type="ECO:0000256" key="4">
    <source>
        <dbReference type="ARBA" id="ARBA00022692"/>
    </source>
</evidence>
<evidence type="ECO:0000256" key="3">
    <source>
        <dbReference type="ARBA" id="ARBA00022475"/>
    </source>
</evidence>
<comment type="caution">
    <text evidence="9">The sequence shown here is derived from an EMBL/GenBank/DDBJ whole genome shotgun (WGS) entry which is preliminary data.</text>
</comment>
<comment type="similarity">
    <text evidence="2 7">Belongs to the DedA family.</text>
</comment>
<dbReference type="Pfam" id="PF09335">
    <property type="entry name" value="VTT_dom"/>
    <property type="match status" value="1"/>
</dbReference>
<dbReference type="PANTHER" id="PTHR30353">
    <property type="entry name" value="INNER MEMBRANE PROTEIN DEDA-RELATED"/>
    <property type="match status" value="1"/>
</dbReference>
<evidence type="ECO:0000256" key="5">
    <source>
        <dbReference type="ARBA" id="ARBA00022989"/>
    </source>
</evidence>
<dbReference type="InterPro" id="IPR032816">
    <property type="entry name" value="VTT_dom"/>
</dbReference>
<evidence type="ECO:0000313" key="9">
    <source>
        <dbReference type="EMBL" id="MFC4998653.1"/>
    </source>
</evidence>
<dbReference type="RefSeq" id="WP_380114903.1">
    <property type="nucleotide sequence ID" value="NZ_JBHSIU010000013.1"/>
</dbReference>
<sequence>MEEKTRAVGELLAFNPLDAKGLLNTFGVIGVWIIMFVETGLLVGFFFPGDSLLFLAGVGASSVAQELLGTKLSLTQLLIGAPLCAIAGAQLGHYLGARYGRRMFDRPNSKLFKKEYVEKAEYYFVKFGPAKAVVLARFIPIVRTFLNPVAGTIGMSAKQFFLWNVVGGILWTDGILLAGWALAKQISDLIPPEKIDTYLLPAVLLIVLISAMPIFIEIFRGWRERRRNRGLPPVPAENGRTGAHRAAD</sequence>
<dbReference type="InterPro" id="IPR032818">
    <property type="entry name" value="DedA-like"/>
</dbReference>
<feature type="transmembrane region" description="Helical" evidence="7">
    <location>
        <begin position="198"/>
        <end position="219"/>
    </location>
</feature>
<evidence type="ECO:0000259" key="8">
    <source>
        <dbReference type="Pfam" id="PF09335"/>
    </source>
</evidence>
<feature type="transmembrane region" description="Helical" evidence="7">
    <location>
        <begin position="161"/>
        <end position="183"/>
    </location>
</feature>
<organism evidence="9 10">
    <name type="scientific">Dactylosporangium cerinum</name>
    <dbReference type="NCBI Taxonomy" id="1434730"/>
    <lineage>
        <taxon>Bacteria</taxon>
        <taxon>Bacillati</taxon>
        <taxon>Actinomycetota</taxon>
        <taxon>Actinomycetes</taxon>
        <taxon>Micromonosporales</taxon>
        <taxon>Micromonosporaceae</taxon>
        <taxon>Dactylosporangium</taxon>
    </lineage>
</organism>
<keyword evidence="5 7" id="KW-1133">Transmembrane helix</keyword>
<feature type="transmembrane region" description="Helical" evidence="7">
    <location>
        <begin position="21"/>
        <end position="47"/>
    </location>
</feature>
<gene>
    <name evidence="9" type="ORF">ACFPIJ_12490</name>
</gene>
<dbReference type="PANTHER" id="PTHR30353:SF0">
    <property type="entry name" value="TRANSMEMBRANE PROTEIN"/>
    <property type="match status" value="1"/>
</dbReference>
<feature type="domain" description="VTT" evidence="8">
    <location>
        <begin position="48"/>
        <end position="179"/>
    </location>
</feature>
<keyword evidence="4 7" id="KW-0812">Transmembrane</keyword>
<reference evidence="10" key="1">
    <citation type="journal article" date="2019" name="Int. J. Syst. Evol. Microbiol.">
        <title>The Global Catalogue of Microorganisms (GCM) 10K type strain sequencing project: providing services to taxonomists for standard genome sequencing and annotation.</title>
        <authorList>
            <consortium name="The Broad Institute Genomics Platform"/>
            <consortium name="The Broad Institute Genome Sequencing Center for Infectious Disease"/>
            <person name="Wu L."/>
            <person name="Ma J."/>
        </authorList>
    </citation>
    <scope>NUCLEOTIDE SEQUENCE [LARGE SCALE GENOMIC DNA]</scope>
    <source>
        <strain evidence="10">CGMCC 4.7152</strain>
    </source>
</reference>